<sequence>MFKLDTSLVPKSIKAFDELKVKHEALTLITPQFETPLPPLVPAVFSPSFQELPPPALELFDLDEQFSSEKVRIAQITNKCTDDDLEYYVRECGDILGVLHHLPQENRTAKHILEHICTQIVEFKKLNQDA</sequence>
<organism evidence="3">
    <name type="scientific">Arion vulgaris</name>
    <dbReference type="NCBI Taxonomy" id="1028688"/>
    <lineage>
        <taxon>Eukaryota</taxon>
        <taxon>Metazoa</taxon>
        <taxon>Spiralia</taxon>
        <taxon>Lophotrochozoa</taxon>
        <taxon>Mollusca</taxon>
        <taxon>Gastropoda</taxon>
        <taxon>Heterobranchia</taxon>
        <taxon>Euthyneura</taxon>
        <taxon>Panpulmonata</taxon>
        <taxon>Eupulmonata</taxon>
        <taxon>Stylommatophora</taxon>
        <taxon>Helicina</taxon>
        <taxon>Arionoidea</taxon>
        <taxon>Arionidae</taxon>
        <taxon>Arion</taxon>
    </lineage>
</organism>
<evidence type="ECO:0000259" key="2">
    <source>
        <dbReference type="Pfam" id="PF23352"/>
    </source>
</evidence>
<dbReference type="GO" id="GO:0005814">
    <property type="term" value="C:centriole"/>
    <property type="evidence" value="ECO:0007669"/>
    <property type="project" value="TreeGrafter"/>
</dbReference>
<dbReference type="EMBL" id="HACG01023600">
    <property type="protein sequence ID" value="CEK70465.1"/>
    <property type="molecule type" value="Transcribed_RNA"/>
</dbReference>
<dbReference type="PANTHER" id="PTHR12969">
    <property type="entry name" value="NGD5/OSM-6/IFT52"/>
    <property type="match status" value="1"/>
</dbReference>
<evidence type="ECO:0008006" key="4">
    <source>
        <dbReference type="Google" id="ProtNLM"/>
    </source>
</evidence>
<evidence type="ECO:0000259" key="1">
    <source>
        <dbReference type="Pfam" id="PF21178"/>
    </source>
</evidence>
<dbReference type="GO" id="GO:0042073">
    <property type="term" value="P:intraciliary transport"/>
    <property type="evidence" value="ECO:0007669"/>
    <property type="project" value="TreeGrafter"/>
</dbReference>
<accession>A0A0B6ZRY0</accession>
<reference evidence="3" key="1">
    <citation type="submission" date="2014-12" db="EMBL/GenBank/DDBJ databases">
        <title>Insight into the proteome of Arion vulgaris.</title>
        <authorList>
            <person name="Aradska J."/>
            <person name="Bulat T."/>
            <person name="Smidak R."/>
            <person name="Sarate P."/>
            <person name="Gangsoo J."/>
            <person name="Sialana F."/>
            <person name="Bilban M."/>
            <person name="Lubec G."/>
        </authorList>
    </citation>
    <scope>NUCLEOTIDE SEQUENCE</scope>
    <source>
        <tissue evidence="3">Skin</tissue>
    </source>
</reference>
<dbReference type="GO" id="GO:0060271">
    <property type="term" value="P:cilium assembly"/>
    <property type="evidence" value="ECO:0007669"/>
    <property type="project" value="TreeGrafter"/>
</dbReference>
<dbReference type="InterPro" id="IPR048643">
    <property type="entry name" value="Itf52_C"/>
</dbReference>
<proteinExistence type="predicted"/>
<dbReference type="InterPro" id="IPR039975">
    <property type="entry name" value="IFT52"/>
</dbReference>
<dbReference type="InterPro" id="IPR055460">
    <property type="entry name" value="IFT52_central"/>
</dbReference>
<dbReference type="GO" id="GO:0005929">
    <property type="term" value="C:cilium"/>
    <property type="evidence" value="ECO:0007669"/>
    <property type="project" value="TreeGrafter"/>
</dbReference>
<dbReference type="AlphaFoldDB" id="A0A0B6ZRY0"/>
<evidence type="ECO:0000313" key="3">
    <source>
        <dbReference type="EMBL" id="CEK70465.1"/>
    </source>
</evidence>
<dbReference type="Pfam" id="PF21178">
    <property type="entry name" value="Itf52_C"/>
    <property type="match status" value="1"/>
</dbReference>
<dbReference type="Pfam" id="PF23352">
    <property type="entry name" value="IFT52_central"/>
    <property type="match status" value="1"/>
</dbReference>
<gene>
    <name evidence="3" type="primary">ORF74264</name>
</gene>
<dbReference type="PANTHER" id="PTHR12969:SF7">
    <property type="entry name" value="INTRAFLAGELLAR TRANSPORT PROTEIN 52 HOMOLOG"/>
    <property type="match status" value="1"/>
</dbReference>
<dbReference type="GO" id="GO:0030992">
    <property type="term" value="C:intraciliary transport particle B"/>
    <property type="evidence" value="ECO:0007669"/>
    <property type="project" value="TreeGrafter"/>
</dbReference>
<feature type="domain" description="Intraflagellar transport protein 52 C-terminal" evidence="1">
    <location>
        <begin position="66"/>
        <end position="116"/>
    </location>
</feature>
<name>A0A0B6ZRY0_9EUPU</name>
<feature type="domain" description="IFT52 central" evidence="2">
    <location>
        <begin position="1"/>
        <end position="55"/>
    </location>
</feature>
<dbReference type="CDD" id="cd23683">
    <property type="entry name" value="IFT52_CTD"/>
    <property type="match status" value="1"/>
</dbReference>
<protein>
    <recommendedName>
        <fullName evidence="4">Intraflagellar transport protein 52 homolog</fullName>
    </recommendedName>
</protein>
<dbReference type="Gene3D" id="6.10.250.2800">
    <property type="match status" value="1"/>
</dbReference>